<evidence type="ECO:0000259" key="20">
    <source>
        <dbReference type="Pfam" id="PF13193"/>
    </source>
</evidence>
<dbReference type="Gene3D" id="3.30.300.30">
    <property type="match status" value="2"/>
</dbReference>
<keyword evidence="4" id="KW-1003">Cell membrane</keyword>
<comment type="subcellular location">
    <subcellularLocation>
        <location evidence="1">Cell membrane</location>
        <topology evidence="1">Multi-pass membrane protein</topology>
    </subcellularLocation>
</comment>
<feature type="domain" description="AMP-dependent synthetase/ligase" evidence="19">
    <location>
        <begin position="573"/>
        <end position="794"/>
    </location>
</feature>
<evidence type="ECO:0000256" key="6">
    <source>
        <dbReference type="ARBA" id="ARBA00022692"/>
    </source>
</evidence>
<evidence type="ECO:0000256" key="12">
    <source>
        <dbReference type="ARBA" id="ARBA00023136"/>
    </source>
</evidence>
<keyword evidence="9 18" id="KW-1133">Transmembrane helix</keyword>
<keyword evidence="6 18" id="KW-0812">Transmembrane</keyword>
<name>A0AAV6GB43_9TELE</name>
<keyword evidence="5" id="KW-0436">Ligase</keyword>
<keyword evidence="7" id="KW-0547">Nucleotide-binding</keyword>
<evidence type="ECO:0000256" key="5">
    <source>
        <dbReference type="ARBA" id="ARBA00022598"/>
    </source>
</evidence>
<feature type="domain" description="AMP-binding enzyme C-terminal" evidence="20">
    <location>
        <begin position="495"/>
        <end position="571"/>
    </location>
</feature>
<keyword evidence="3" id="KW-0813">Transport</keyword>
<dbReference type="PANTHER" id="PTHR43107">
    <property type="entry name" value="LONG-CHAIN FATTY ACID TRANSPORT PROTEIN"/>
    <property type="match status" value="1"/>
</dbReference>
<evidence type="ECO:0000313" key="21">
    <source>
        <dbReference type="EMBL" id="KAG5270622.1"/>
    </source>
</evidence>
<evidence type="ECO:0000256" key="4">
    <source>
        <dbReference type="ARBA" id="ARBA00022475"/>
    </source>
</evidence>
<dbReference type="FunFam" id="3.40.50.12780:FF:000005">
    <property type="entry name" value="Solute carrier family 27 member 6"/>
    <property type="match status" value="2"/>
</dbReference>
<dbReference type="Pfam" id="PF00501">
    <property type="entry name" value="AMP-binding"/>
    <property type="match status" value="2"/>
</dbReference>
<dbReference type="InterPro" id="IPR020845">
    <property type="entry name" value="AMP-binding_CS"/>
</dbReference>
<comment type="catalytic activity">
    <reaction evidence="13">
        <text>a long-chain fatty acid + ATP + CoA = a long-chain fatty acyl-CoA + AMP + diphosphate</text>
        <dbReference type="Rhea" id="RHEA:15421"/>
        <dbReference type="ChEBI" id="CHEBI:30616"/>
        <dbReference type="ChEBI" id="CHEBI:33019"/>
        <dbReference type="ChEBI" id="CHEBI:57287"/>
        <dbReference type="ChEBI" id="CHEBI:57560"/>
        <dbReference type="ChEBI" id="CHEBI:83139"/>
        <dbReference type="ChEBI" id="CHEBI:456215"/>
        <dbReference type="EC" id="6.2.1.3"/>
    </reaction>
    <physiologicalReaction direction="left-to-right" evidence="13">
        <dbReference type="Rhea" id="RHEA:15422"/>
    </physiologicalReaction>
</comment>
<dbReference type="GO" id="GO:0044539">
    <property type="term" value="P:long-chain fatty acid import into cell"/>
    <property type="evidence" value="ECO:0007669"/>
    <property type="project" value="TreeGrafter"/>
</dbReference>
<keyword evidence="8" id="KW-0276">Fatty acid metabolism</keyword>
<reference evidence="21" key="1">
    <citation type="submission" date="2020-10" db="EMBL/GenBank/DDBJ databases">
        <title>Chromosome-scale genome assembly of the Allis shad, Alosa alosa.</title>
        <authorList>
            <person name="Margot Z."/>
            <person name="Christophe K."/>
            <person name="Cabau C."/>
            <person name="Louis A."/>
            <person name="Berthelot C."/>
            <person name="Parey E."/>
            <person name="Roest Crollius H."/>
            <person name="Montfort J."/>
            <person name="Robinson-Rechavi M."/>
            <person name="Bucao C."/>
            <person name="Bouchez O."/>
            <person name="Gislard M."/>
            <person name="Lluch J."/>
            <person name="Milhes M."/>
            <person name="Lampietro C."/>
            <person name="Lopez Roques C."/>
            <person name="Donnadieu C."/>
            <person name="Braasch I."/>
            <person name="Desvignes T."/>
            <person name="Postlethwait J."/>
            <person name="Bobe J."/>
            <person name="Guiguen Y."/>
        </authorList>
    </citation>
    <scope>NUCLEOTIDE SEQUENCE</scope>
    <source>
        <strain evidence="21">M-15738</strain>
        <tissue evidence="21">Blood</tissue>
    </source>
</reference>
<keyword evidence="22" id="KW-1185">Reference proteome</keyword>
<evidence type="ECO:0000256" key="16">
    <source>
        <dbReference type="ARBA" id="ARBA00041297"/>
    </source>
</evidence>
<dbReference type="GO" id="GO:0005789">
    <property type="term" value="C:endoplasmic reticulum membrane"/>
    <property type="evidence" value="ECO:0007669"/>
    <property type="project" value="TreeGrafter"/>
</dbReference>
<evidence type="ECO:0000259" key="19">
    <source>
        <dbReference type="Pfam" id="PF00501"/>
    </source>
</evidence>
<dbReference type="Gene3D" id="3.40.50.12780">
    <property type="entry name" value="N-terminal domain of ligase-like"/>
    <property type="match status" value="2"/>
</dbReference>
<dbReference type="GO" id="GO:0000166">
    <property type="term" value="F:nucleotide binding"/>
    <property type="evidence" value="ECO:0007669"/>
    <property type="project" value="UniProtKB-KW"/>
</dbReference>
<evidence type="ECO:0000256" key="11">
    <source>
        <dbReference type="ARBA" id="ARBA00023098"/>
    </source>
</evidence>
<dbReference type="GO" id="GO:0005324">
    <property type="term" value="F:long-chain fatty acid transmembrane transporter activity"/>
    <property type="evidence" value="ECO:0007669"/>
    <property type="project" value="TreeGrafter"/>
</dbReference>
<comment type="similarity">
    <text evidence="2">Belongs to the ATP-dependent AMP-binding enzyme family.</text>
</comment>
<dbReference type="Pfam" id="PF13193">
    <property type="entry name" value="AMP-binding_C"/>
    <property type="match status" value="2"/>
</dbReference>
<evidence type="ECO:0000256" key="9">
    <source>
        <dbReference type="ARBA" id="ARBA00022989"/>
    </source>
</evidence>
<dbReference type="InterPro" id="IPR000873">
    <property type="entry name" value="AMP-dep_synth/lig_dom"/>
</dbReference>
<evidence type="ECO:0000256" key="13">
    <source>
        <dbReference type="ARBA" id="ARBA00024484"/>
    </source>
</evidence>
<evidence type="ECO:0000256" key="14">
    <source>
        <dbReference type="ARBA" id="ARBA00026121"/>
    </source>
</evidence>
<dbReference type="EC" id="6.2.1.3" evidence="14"/>
<evidence type="ECO:0000256" key="17">
    <source>
        <dbReference type="ARBA" id="ARBA00048666"/>
    </source>
</evidence>
<keyword evidence="11" id="KW-0443">Lipid metabolism</keyword>
<protein>
    <recommendedName>
        <fullName evidence="14">long-chain-fatty-acid--CoA ligase</fullName>
        <ecNumber evidence="14">6.2.1.3</ecNumber>
    </recommendedName>
    <alternativeName>
        <fullName evidence="16">Long-chain-fatty-acid--CoA ligase</fullName>
    </alternativeName>
</protein>
<evidence type="ECO:0000256" key="8">
    <source>
        <dbReference type="ARBA" id="ARBA00022832"/>
    </source>
</evidence>
<dbReference type="InterPro" id="IPR045851">
    <property type="entry name" value="AMP-bd_C_sf"/>
</dbReference>
<comment type="catalytic activity">
    <reaction evidence="17">
        <text>tetracosanoate + ATP + CoA = tetracosanoyl-CoA + AMP + diphosphate</text>
        <dbReference type="Rhea" id="RHEA:33639"/>
        <dbReference type="ChEBI" id="CHEBI:30616"/>
        <dbReference type="ChEBI" id="CHEBI:31014"/>
        <dbReference type="ChEBI" id="CHEBI:33019"/>
        <dbReference type="ChEBI" id="CHEBI:57287"/>
        <dbReference type="ChEBI" id="CHEBI:65052"/>
        <dbReference type="ChEBI" id="CHEBI:456215"/>
    </reaction>
    <physiologicalReaction direction="left-to-right" evidence="17">
        <dbReference type="Rhea" id="RHEA:33640"/>
    </physiologicalReaction>
</comment>
<dbReference type="PROSITE" id="PS00455">
    <property type="entry name" value="AMP_BINDING"/>
    <property type="match status" value="2"/>
</dbReference>
<organism evidence="21 22">
    <name type="scientific">Alosa alosa</name>
    <name type="common">allis shad</name>
    <dbReference type="NCBI Taxonomy" id="278164"/>
    <lineage>
        <taxon>Eukaryota</taxon>
        <taxon>Metazoa</taxon>
        <taxon>Chordata</taxon>
        <taxon>Craniata</taxon>
        <taxon>Vertebrata</taxon>
        <taxon>Euteleostomi</taxon>
        <taxon>Actinopterygii</taxon>
        <taxon>Neopterygii</taxon>
        <taxon>Teleostei</taxon>
        <taxon>Clupei</taxon>
        <taxon>Clupeiformes</taxon>
        <taxon>Clupeoidei</taxon>
        <taxon>Clupeidae</taxon>
        <taxon>Alosa</taxon>
    </lineage>
</organism>
<dbReference type="InterPro" id="IPR042099">
    <property type="entry name" value="ANL_N_sf"/>
</dbReference>
<proteinExistence type="inferred from homology"/>
<sequence length="1040" mass="116768">MLTLFSICFGVVLFFIGLYIRFPYFRHDCVYILKLLKVSSRRKEFRKKKPFYTILDCFLDTVKRQPDKPFIVFEGLVHSYEDIDRQSNRVAWTLRTQARLREGDTVALFVANEPCFVWLWLGLCKLGCAVSLLNCNIRSRSLLHCFSCCDASVLIASGDLKDPVVEVLPTLREQNVSVFILSKECDAEGMEALSDKMANASDKPVPPAFRSNVTMGSPALYIYTSGTTGLPKAGLVTHDKVWSPSVFLLLAGVTSDDVIYTPLPLYHGAGLLIGVCGAIERGITVVLRRKFSTSQFWDDCRKYNVTVIQYIGETLRYLCNSPKKFSDREHRVRLAIGNGLRADVWSNFRSRFGELDIKEFYAASDGNISFMNYPGKIGAIGRVNFFHKRLFPYGLIKFDSEREEPVRDSNGLCIATPQGEAGLLVSKITRIAPFLGYAGNPEQTENKKLHDVFQKGDLYLNSGDLLMIDQDNFIYFQDRIGETFRWKGENVATTEVEDVLTELHFIENATVYGVRMPGHEGRIGMATVTIKAGREFHCSETFTHVANNLPSYAQPRFIRIKSSLEVTGTFKHMKVLIAAAELKDAVVEVLPALQEQNVSVFILSKECDTEGIETLSDKIDAVSDEPVPLALNSNLTIKSPALYIYTSGTTGLPKAAVINHERVWLASSMQTVAGVRGDDIIYVYLPLYHSAGFLMGLTGAIDQGITVVLKRKFSASQFWNDCRKHNVTVIQYIGEIMRYLCNAPKKDIDQNHMVRVALGNGIRADTWAEFLQRFGDIRIVECYGATEGNTGFVNYVGKVGATGRVLTIQKKAQPFALIKYDTERGEPVRDSRGFCVEVATGEAGLLVAKITKRAPFTGYANNTQQTEKKRLRDVFEKGDLYFDSGDLLKMDEEGFIYFQDRIGDTFRWKGENVATTEVTDVLVTLDFIEEANVYGVKVRGNEGRIGMASLKITEGMEFNSTATYEHVKAYLPSYARPRFIRIQNSLELTGTYKQKKVKLAEEGFDPSAIDEAMYFLEESQGYIPMTKDIYSAINDGSMRL</sequence>
<evidence type="ECO:0000256" key="7">
    <source>
        <dbReference type="ARBA" id="ARBA00022741"/>
    </source>
</evidence>
<dbReference type="Proteomes" id="UP000823561">
    <property type="component" value="Chromosome 14"/>
</dbReference>
<dbReference type="PANTHER" id="PTHR43107:SF4">
    <property type="entry name" value="LONG-CHAIN FATTY ACID TRANSPORT PROTEIN 2"/>
    <property type="match status" value="1"/>
</dbReference>
<dbReference type="InterPro" id="IPR025110">
    <property type="entry name" value="AMP-bd_C"/>
</dbReference>
<dbReference type="AlphaFoldDB" id="A0AAV6GB43"/>
<gene>
    <name evidence="21" type="ORF">AALO_G00194730</name>
</gene>
<accession>A0AAV6GB43</accession>
<evidence type="ECO:0000256" key="10">
    <source>
        <dbReference type="ARBA" id="ARBA00023055"/>
    </source>
</evidence>
<feature type="transmembrane region" description="Helical" evidence="18">
    <location>
        <begin position="7"/>
        <end position="25"/>
    </location>
</feature>
<dbReference type="GO" id="GO:0004467">
    <property type="term" value="F:long-chain fatty acid-CoA ligase activity"/>
    <property type="evidence" value="ECO:0007669"/>
    <property type="project" value="UniProtKB-EC"/>
</dbReference>
<evidence type="ECO:0000256" key="1">
    <source>
        <dbReference type="ARBA" id="ARBA00004651"/>
    </source>
</evidence>
<dbReference type="GO" id="GO:0005886">
    <property type="term" value="C:plasma membrane"/>
    <property type="evidence" value="ECO:0007669"/>
    <property type="project" value="UniProtKB-SubCell"/>
</dbReference>
<evidence type="ECO:0000313" key="22">
    <source>
        <dbReference type="Proteomes" id="UP000823561"/>
    </source>
</evidence>
<feature type="domain" description="AMP-dependent synthetase/ligase" evidence="19">
    <location>
        <begin position="60"/>
        <end position="381"/>
    </location>
</feature>
<dbReference type="SUPFAM" id="SSF56801">
    <property type="entry name" value="Acetyl-CoA synthetase-like"/>
    <property type="match status" value="2"/>
</dbReference>
<keyword evidence="10" id="KW-0445">Lipid transport</keyword>
<comment type="catalytic activity">
    <reaction evidence="15">
        <text>a very long-chain fatty acid + ATP + CoA = a very long-chain fatty acyl-CoA + AMP + diphosphate</text>
        <dbReference type="Rhea" id="RHEA:54536"/>
        <dbReference type="ChEBI" id="CHEBI:30616"/>
        <dbReference type="ChEBI" id="CHEBI:33019"/>
        <dbReference type="ChEBI" id="CHEBI:57287"/>
        <dbReference type="ChEBI" id="CHEBI:58950"/>
        <dbReference type="ChEBI" id="CHEBI:138261"/>
        <dbReference type="ChEBI" id="CHEBI:456215"/>
    </reaction>
    <physiologicalReaction direction="left-to-right" evidence="15">
        <dbReference type="Rhea" id="RHEA:54537"/>
    </physiologicalReaction>
</comment>
<evidence type="ECO:0000256" key="3">
    <source>
        <dbReference type="ARBA" id="ARBA00022448"/>
    </source>
</evidence>
<evidence type="ECO:0000256" key="18">
    <source>
        <dbReference type="SAM" id="Phobius"/>
    </source>
</evidence>
<keyword evidence="12 18" id="KW-0472">Membrane</keyword>
<feature type="domain" description="AMP-binding enzyme C-terminal" evidence="20">
    <location>
        <begin position="917"/>
        <end position="993"/>
    </location>
</feature>
<dbReference type="FunFam" id="3.30.300.30:FF:000002">
    <property type="entry name" value="Long-chain fatty acid transport protein 1"/>
    <property type="match status" value="2"/>
</dbReference>
<evidence type="ECO:0000256" key="2">
    <source>
        <dbReference type="ARBA" id="ARBA00006432"/>
    </source>
</evidence>
<comment type="caution">
    <text evidence="21">The sequence shown here is derived from an EMBL/GenBank/DDBJ whole genome shotgun (WGS) entry which is preliminary data.</text>
</comment>
<dbReference type="EMBL" id="JADWDJ010000014">
    <property type="protein sequence ID" value="KAG5270622.1"/>
    <property type="molecule type" value="Genomic_DNA"/>
</dbReference>
<evidence type="ECO:0000256" key="15">
    <source>
        <dbReference type="ARBA" id="ARBA00036527"/>
    </source>
</evidence>